<evidence type="ECO:0000313" key="5">
    <source>
        <dbReference type="Proteomes" id="UP000596074"/>
    </source>
</evidence>
<keyword evidence="5" id="KW-1185">Reference proteome</keyword>
<reference evidence="4 5" key="1">
    <citation type="submission" date="2019-11" db="EMBL/GenBank/DDBJ databases">
        <title>Venatorbacter sp. nov. a predator of Campylobacter and other Gram-negative bacteria.</title>
        <authorList>
            <person name="Saeedi A."/>
            <person name="Cummings N.J."/>
            <person name="Connerton I.F."/>
            <person name="Connerton P.L."/>
        </authorList>
    </citation>
    <scope>NUCLEOTIDE SEQUENCE [LARGE SCALE GENOMIC DNA]</scope>
    <source>
        <strain evidence="4">XL5</strain>
    </source>
</reference>
<evidence type="ECO:0000259" key="3">
    <source>
        <dbReference type="Pfam" id="PF02678"/>
    </source>
</evidence>
<dbReference type="InterPro" id="IPR011051">
    <property type="entry name" value="RmlC_Cupin_sf"/>
</dbReference>
<sequence length="274" mass="29348">MSVAMVESAGLRRQYQKGALLSPRTQASATPAGRGGHNCTRWAAMLTAIQEIAMHILDENTVAISGFASIRERVLLQDRGFFRHAVPDECFDGFGPCVYFANAWFSPGGSTGLHHHQGVDIVSLIPRGQLLHQGTIGAGALVNAGNVQVQYDGGQGFSHNEINPTDAVQPLLQLWFKPSEISGGARYQVVQPTPDGLTVVYGGPEAGIQAEVLNWPQGGQLWVPGRVLCYVVSGNGQAGSAGHRIELQRGLLIKADSLQLHSESALQLLLVRQL</sequence>
<dbReference type="EMBL" id="CP046056">
    <property type="protein sequence ID" value="QQD25075.1"/>
    <property type="molecule type" value="Genomic_DNA"/>
</dbReference>
<evidence type="ECO:0000256" key="1">
    <source>
        <dbReference type="ARBA" id="ARBA00008416"/>
    </source>
</evidence>
<dbReference type="InterPro" id="IPR003829">
    <property type="entry name" value="Pirin_N_dom"/>
</dbReference>
<evidence type="ECO:0000256" key="2">
    <source>
        <dbReference type="RuleBase" id="RU003457"/>
    </source>
</evidence>
<comment type="similarity">
    <text evidence="1 2">Belongs to the pirin family.</text>
</comment>
<dbReference type="KEGG" id="vcw:GJQ55_11600"/>
<feature type="domain" description="Pirin N-terminal" evidence="3">
    <location>
        <begin position="110"/>
        <end position="175"/>
    </location>
</feature>
<accession>A0A9X7UZK8</accession>
<dbReference type="SUPFAM" id="SSF51182">
    <property type="entry name" value="RmlC-like cupins"/>
    <property type="match status" value="1"/>
</dbReference>
<dbReference type="PANTHER" id="PTHR43212:SF3">
    <property type="entry name" value="QUERCETIN 2,3-DIOXYGENASE"/>
    <property type="match status" value="1"/>
</dbReference>
<dbReference type="Gene3D" id="2.60.120.10">
    <property type="entry name" value="Jelly Rolls"/>
    <property type="match status" value="1"/>
</dbReference>
<evidence type="ECO:0000313" key="4">
    <source>
        <dbReference type="EMBL" id="QQD25075.1"/>
    </source>
</evidence>
<dbReference type="InterPro" id="IPR014710">
    <property type="entry name" value="RmlC-like_jellyroll"/>
</dbReference>
<dbReference type="Proteomes" id="UP000596074">
    <property type="component" value="Chromosome"/>
</dbReference>
<organism evidence="4 5">
    <name type="scientific">Venatoribacter cucullus</name>
    <dbReference type="NCBI Taxonomy" id="2661630"/>
    <lineage>
        <taxon>Bacteria</taxon>
        <taxon>Pseudomonadati</taxon>
        <taxon>Pseudomonadota</taxon>
        <taxon>Gammaproteobacteria</taxon>
        <taxon>Oceanospirillales</taxon>
        <taxon>Oceanospirillaceae</taxon>
        <taxon>Venatoribacter</taxon>
    </lineage>
</organism>
<proteinExistence type="inferred from homology"/>
<dbReference type="AlphaFoldDB" id="A0A9X7UZK8"/>
<dbReference type="Pfam" id="PF02678">
    <property type="entry name" value="Pirin"/>
    <property type="match status" value="1"/>
</dbReference>
<dbReference type="PANTHER" id="PTHR43212">
    <property type="entry name" value="QUERCETIN 2,3-DIOXYGENASE"/>
    <property type="match status" value="1"/>
</dbReference>
<gene>
    <name evidence="4" type="ORF">GJQ55_11600</name>
</gene>
<protein>
    <recommendedName>
        <fullName evidence="3">Pirin N-terminal domain-containing protein</fullName>
    </recommendedName>
</protein>
<dbReference type="InterPro" id="IPR012093">
    <property type="entry name" value="Pirin"/>
</dbReference>
<name>A0A9X7UZK8_9GAMM</name>